<keyword evidence="1" id="KW-0472">Membrane</keyword>
<organism evidence="2 3">
    <name type="scientific">Alkalibacillus silvisoli</name>
    <dbReference type="NCBI Taxonomy" id="392823"/>
    <lineage>
        <taxon>Bacteria</taxon>
        <taxon>Bacillati</taxon>
        <taxon>Bacillota</taxon>
        <taxon>Bacilli</taxon>
        <taxon>Bacillales</taxon>
        <taxon>Bacillaceae</taxon>
        <taxon>Alkalibacillus</taxon>
    </lineage>
</organism>
<feature type="transmembrane region" description="Helical" evidence="1">
    <location>
        <begin position="58"/>
        <end position="80"/>
    </location>
</feature>
<feature type="transmembrane region" description="Helical" evidence="1">
    <location>
        <begin position="27"/>
        <end position="46"/>
    </location>
</feature>
<protein>
    <submittedName>
        <fullName evidence="2">Uncharacterized protein</fullName>
    </submittedName>
</protein>
<dbReference type="Proteomes" id="UP001500740">
    <property type="component" value="Unassembled WGS sequence"/>
</dbReference>
<feature type="transmembrane region" description="Helical" evidence="1">
    <location>
        <begin position="86"/>
        <end position="105"/>
    </location>
</feature>
<keyword evidence="1" id="KW-1133">Transmembrane helix</keyword>
<evidence type="ECO:0000313" key="2">
    <source>
        <dbReference type="EMBL" id="GAA0453759.1"/>
    </source>
</evidence>
<evidence type="ECO:0000313" key="3">
    <source>
        <dbReference type="Proteomes" id="UP001500740"/>
    </source>
</evidence>
<proteinExistence type="predicted"/>
<dbReference type="EMBL" id="BAAACZ010000005">
    <property type="protein sequence ID" value="GAA0453759.1"/>
    <property type="molecule type" value="Genomic_DNA"/>
</dbReference>
<keyword evidence="1" id="KW-0812">Transmembrane</keyword>
<dbReference type="RefSeq" id="WP_343781653.1">
    <property type="nucleotide sequence ID" value="NZ_BAAACZ010000005.1"/>
</dbReference>
<name>A0ABN0ZNX2_9BACI</name>
<gene>
    <name evidence="2" type="ORF">GCM10008935_05680</name>
</gene>
<evidence type="ECO:0000256" key="1">
    <source>
        <dbReference type="SAM" id="Phobius"/>
    </source>
</evidence>
<reference evidence="2 3" key="1">
    <citation type="journal article" date="2019" name="Int. J. Syst. Evol. Microbiol.">
        <title>The Global Catalogue of Microorganisms (GCM) 10K type strain sequencing project: providing services to taxonomists for standard genome sequencing and annotation.</title>
        <authorList>
            <consortium name="The Broad Institute Genomics Platform"/>
            <consortium name="The Broad Institute Genome Sequencing Center for Infectious Disease"/>
            <person name="Wu L."/>
            <person name="Ma J."/>
        </authorList>
    </citation>
    <scope>NUCLEOTIDE SEQUENCE [LARGE SCALE GENOMIC DNA]</scope>
    <source>
        <strain evidence="2 3">JCM 14193</strain>
    </source>
</reference>
<sequence>MALVSTLLIMILAPNLGVSFFSFFWTVFLVFLTLGSLLELFVSFIIDHKRFRNPIYRYIASVFLYIYGGILILASLSMVIEKLSPIDLTLLLTLGVLPAWVYYHVKLIVRRILSN</sequence>
<accession>A0ABN0ZNX2</accession>
<keyword evidence="3" id="KW-1185">Reference proteome</keyword>
<comment type="caution">
    <text evidence="2">The sequence shown here is derived from an EMBL/GenBank/DDBJ whole genome shotgun (WGS) entry which is preliminary data.</text>
</comment>